<evidence type="ECO:0008006" key="3">
    <source>
        <dbReference type="Google" id="ProtNLM"/>
    </source>
</evidence>
<feature type="region of interest" description="Disordered" evidence="1">
    <location>
        <begin position="92"/>
        <end position="187"/>
    </location>
</feature>
<reference evidence="2" key="1">
    <citation type="journal article" date="2020" name="Nature">
        <title>Giant virus diversity and host interactions through global metagenomics.</title>
        <authorList>
            <person name="Schulz F."/>
            <person name="Roux S."/>
            <person name="Paez-Espino D."/>
            <person name="Jungbluth S."/>
            <person name="Walsh D.A."/>
            <person name="Denef V.J."/>
            <person name="McMahon K.D."/>
            <person name="Konstantinidis K.T."/>
            <person name="Eloe-Fadrosh E.A."/>
            <person name="Kyrpides N.C."/>
            <person name="Woyke T."/>
        </authorList>
    </citation>
    <scope>NUCLEOTIDE SEQUENCE</scope>
    <source>
        <strain evidence="2">GVMAG-M-3300023179-62</strain>
    </source>
</reference>
<evidence type="ECO:0000313" key="2">
    <source>
        <dbReference type="EMBL" id="QHT74792.1"/>
    </source>
</evidence>
<name>A0A6C0H2L4_9ZZZZ</name>
<organism evidence="2">
    <name type="scientific">viral metagenome</name>
    <dbReference type="NCBI Taxonomy" id="1070528"/>
    <lineage>
        <taxon>unclassified sequences</taxon>
        <taxon>metagenomes</taxon>
        <taxon>organismal metagenomes</taxon>
    </lineage>
</organism>
<feature type="compositionally biased region" description="Acidic residues" evidence="1">
    <location>
        <begin position="132"/>
        <end position="143"/>
    </location>
</feature>
<evidence type="ECO:0000256" key="1">
    <source>
        <dbReference type="SAM" id="MobiDB-lite"/>
    </source>
</evidence>
<dbReference type="AlphaFoldDB" id="A0A6C0H2L4"/>
<feature type="compositionally biased region" description="Pro residues" evidence="1">
    <location>
        <begin position="93"/>
        <end position="111"/>
    </location>
</feature>
<sequence length="222" mass="25011">MERLCVLLYSKYSPMSNKLMSALSSCPVDLGSTVGLNPVCIDNEDVRKRLLKNGKIELSIVPCVLIVYRSGGVEKYEGNAAFQWIEEAVSKYAPPPPPPPPPMPQPQPQPPNQEVHQPKKRVSISKQKPVIEEYEEYEEEEEPEPIKKVKPVRHSKKETTMEELGFESLDDQDQKSTESNDNASVKTRDLMTAASAMQKEREVVDSTKLKYGTNIVTNKRPV</sequence>
<accession>A0A6C0H2L4</accession>
<proteinExistence type="predicted"/>
<protein>
    <recommendedName>
        <fullName evidence="3">Thioredoxin domain-containing protein</fullName>
    </recommendedName>
</protein>
<dbReference type="EMBL" id="MN739858">
    <property type="protein sequence ID" value="QHT74792.1"/>
    <property type="molecule type" value="Genomic_DNA"/>
</dbReference>